<gene>
    <name evidence="2" type="ORF">AC579_363</name>
</gene>
<dbReference type="EMBL" id="LFZO01000146">
    <property type="protein sequence ID" value="KXT12602.1"/>
    <property type="molecule type" value="Genomic_DNA"/>
</dbReference>
<feature type="region of interest" description="Disordered" evidence="1">
    <location>
        <begin position="1"/>
        <end position="26"/>
    </location>
</feature>
<sequence>MLEGGNKTSTHSKMAPRPAWRKREASNNLPGYEPWSTSSRLVTGGALSQMSTFSKDSLNFQHTVKIEHEDAFKIVALTITEGSFAGRHLLMLEPVTDHFRFLDLPPEIRNLIYDELLLERNPVKVITYKAKGRARRAVRSTLQHSHPGLIWNSDLGTWTGQASSAHVILQVNQQILAEAGPIAYGSNVFRLDDYRGLRCFLEGIGRMRAYLKHISLFSPIYYTTIATPALHKLKDAKGLVSLEYAAGMLSDSADTYKGVTPQGLFHDCKQLLKSLHSHRKKHRASVDDVIDVVKITPGAWVICAKARRGESCHCGSVMGEDGCKSRITQLEKWNKELRQMMVEEFGMGKKE</sequence>
<dbReference type="OrthoDB" id="412647at2759"/>
<name>A0A139IDC2_9PEZI</name>
<evidence type="ECO:0000256" key="1">
    <source>
        <dbReference type="SAM" id="MobiDB-lite"/>
    </source>
</evidence>
<feature type="compositionally biased region" description="Polar residues" evidence="1">
    <location>
        <begin position="1"/>
        <end position="12"/>
    </location>
</feature>
<dbReference type="PANTHER" id="PTHR42085:SF2">
    <property type="entry name" value="F-BOX DOMAIN-CONTAINING PROTEIN"/>
    <property type="match status" value="1"/>
</dbReference>
<organism evidence="2 3">
    <name type="scientific">Pseudocercospora musae</name>
    <dbReference type="NCBI Taxonomy" id="113226"/>
    <lineage>
        <taxon>Eukaryota</taxon>
        <taxon>Fungi</taxon>
        <taxon>Dikarya</taxon>
        <taxon>Ascomycota</taxon>
        <taxon>Pezizomycotina</taxon>
        <taxon>Dothideomycetes</taxon>
        <taxon>Dothideomycetidae</taxon>
        <taxon>Mycosphaerellales</taxon>
        <taxon>Mycosphaerellaceae</taxon>
        <taxon>Pseudocercospora</taxon>
    </lineage>
</organism>
<evidence type="ECO:0000313" key="2">
    <source>
        <dbReference type="EMBL" id="KXT12602.1"/>
    </source>
</evidence>
<accession>A0A139IDC2</accession>
<dbReference type="InterPro" id="IPR038883">
    <property type="entry name" value="AN11006-like"/>
</dbReference>
<dbReference type="Proteomes" id="UP000073492">
    <property type="component" value="Unassembled WGS sequence"/>
</dbReference>
<protein>
    <submittedName>
        <fullName evidence="2">Uncharacterized protein</fullName>
    </submittedName>
</protein>
<proteinExistence type="predicted"/>
<keyword evidence="3" id="KW-1185">Reference proteome</keyword>
<dbReference type="PANTHER" id="PTHR42085">
    <property type="entry name" value="F-BOX DOMAIN-CONTAINING PROTEIN"/>
    <property type="match status" value="1"/>
</dbReference>
<dbReference type="AlphaFoldDB" id="A0A139IDC2"/>
<reference evidence="2 3" key="1">
    <citation type="submission" date="2015-07" db="EMBL/GenBank/DDBJ databases">
        <title>Comparative genomics of the Sigatoka disease complex on banana suggests a link between parallel evolutionary changes in Pseudocercospora fijiensis and Pseudocercospora eumusae and increased virulence on the banana host.</title>
        <authorList>
            <person name="Chang T.-C."/>
            <person name="Salvucci A."/>
            <person name="Crous P.W."/>
            <person name="Stergiopoulos I."/>
        </authorList>
    </citation>
    <scope>NUCLEOTIDE SEQUENCE [LARGE SCALE GENOMIC DNA]</scope>
    <source>
        <strain evidence="2 3">CBS 116634</strain>
    </source>
</reference>
<comment type="caution">
    <text evidence="2">The sequence shown here is derived from an EMBL/GenBank/DDBJ whole genome shotgun (WGS) entry which is preliminary data.</text>
</comment>
<evidence type="ECO:0000313" key="3">
    <source>
        <dbReference type="Proteomes" id="UP000073492"/>
    </source>
</evidence>